<feature type="domain" description="NADH:flavin oxidoreductase/NADH oxidase N-terminal" evidence="1">
    <location>
        <begin position="14"/>
        <end position="195"/>
    </location>
</feature>
<dbReference type="EMBL" id="KN837235">
    <property type="protein sequence ID" value="KIJ31867.1"/>
    <property type="molecule type" value="Genomic_DNA"/>
</dbReference>
<name>A0A0C9URN6_SPHS4</name>
<accession>A0A0C9URN6</accession>
<organism evidence="2 3">
    <name type="scientific">Sphaerobolus stellatus (strain SS14)</name>
    <dbReference type="NCBI Taxonomy" id="990650"/>
    <lineage>
        <taxon>Eukaryota</taxon>
        <taxon>Fungi</taxon>
        <taxon>Dikarya</taxon>
        <taxon>Basidiomycota</taxon>
        <taxon>Agaricomycotina</taxon>
        <taxon>Agaricomycetes</taxon>
        <taxon>Phallomycetidae</taxon>
        <taxon>Geastrales</taxon>
        <taxon>Sphaerobolaceae</taxon>
        <taxon>Sphaerobolus</taxon>
    </lineage>
</organism>
<dbReference type="GO" id="GO:0003959">
    <property type="term" value="F:NADPH dehydrogenase activity"/>
    <property type="evidence" value="ECO:0007669"/>
    <property type="project" value="TreeGrafter"/>
</dbReference>
<dbReference type="SUPFAM" id="SSF51395">
    <property type="entry name" value="FMN-linked oxidoreductases"/>
    <property type="match status" value="1"/>
</dbReference>
<dbReference type="OrthoDB" id="276546at2759"/>
<dbReference type="PANTHER" id="PTHR22893">
    <property type="entry name" value="NADH OXIDOREDUCTASE-RELATED"/>
    <property type="match status" value="1"/>
</dbReference>
<dbReference type="InterPro" id="IPR001155">
    <property type="entry name" value="OxRdtase_FMN_N"/>
</dbReference>
<gene>
    <name evidence="2" type="ORF">M422DRAFT_185310</name>
</gene>
<proteinExistence type="predicted"/>
<dbReference type="PANTHER" id="PTHR22893:SF91">
    <property type="entry name" value="NADPH DEHYDROGENASE 2-RELATED"/>
    <property type="match status" value="1"/>
</dbReference>
<dbReference type="InterPro" id="IPR045247">
    <property type="entry name" value="Oye-like"/>
</dbReference>
<evidence type="ECO:0000313" key="2">
    <source>
        <dbReference type="EMBL" id="KIJ31867.1"/>
    </source>
</evidence>
<dbReference type="GO" id="GO:0010181">
    <property type="term" value="F:FMN binding"/>
    <property type="evidence" value="ECO:0007669"/>
    <property type="project" value="InterPro"/>
</dbReference>
<dbReference type="Pfam" id="PF00724">
    <property type="entry name" value="Oxidored_FMN"/>
    <property type="match status" value="1"/>
</dbReference>
<evidence type="ECO:0000313" key="3">
    <source>
        <dbReference type="Proteomes" id="UP000054279"/>
    </source>
</evidence>
<keyword evidence="3" id="KW-1185">Reference proteome</keyword>
<dbReference type="Gene3D" id="3.20.20.70">
    <property type="entry name" value="Aldolase class I"/>
    <property type="match status" value="1"/>
</dbReference>
<protein>
    <recommendedName>
        <fullName evidence="1">NADH:flavin oxidoreductase/NADH oxidase N-terminal domain-containing protein</fullName>
    </recommendedName>
</protein>
<dbReference type="HOGENOM" id="CLU_012153_0_1_1"/>
<dbReference type="Proteomes" id="UP000054279">
    <property type="component" value="Unassembled WGS sequence"/>
</dbReference>
<evidence type="ECO:0000259" key="1">
    <source>
        <dbReference type="Pfam" id="PF00724"/>
    </source>
</evidence>
<reference evidence="2 3" key="1">
    <citation type="submission" date="2014-06" db="EMBL/GenBank/DDBJ databases">
        <title>Evolutionary Origins and Diversification of the Mycorrhizal Mutualists.</title>
        <authorList>
            <consortium name="DOE Joint Genome Institute"/>
            <consortium name="Mycorrhizal Genomics Consortium"/>
            <person name="Kohler A."/>
            <person name="Kuo A."/>
            <person name="Nagy L.G."/>
            <person name="Floudas D."/>
            <person name="Copeland A."/>
            <person name="Barry K.W."/>
            <person name="Cichocki N."/>
            <person name="Veneault-Fourrey C."/>
            <person name="LaButti K."/>
            <person name="Lindquist E.A."/>
            <person name="Lipzen A."/>
            <person name="Lundell T."/>
            <person name="Morin E."/>
            <person name="Murat C."/>
            <person name="Riley R."/>
            <person name="Ohm R."/>
            <person name="Sun H."/>
            <person name="Tunlid A."/>
            <person name="Henrissat B."/>
            <person name="Grigoriev I.V."/>
            <person name="Hibbett D.S."/>
            <person name="Martin F."/>
        </authorList>
    </citation>
    <scope>NUCLEOTIDE SEQUENCE [LARGE SCALE GENOMIC DNA]</scope>
    <source>
        <strain evidence="2 3">SS14</strain>
    </source>
</reference>
<dbReference type="InterPro" id="IPR013785">
    <property type="entry name" value="Aldolase_TIM"/>
</dbReference>
<dbReference type="AlphaFoldDB" id="A0A0C9URN6"/>
<sequence length="195" mass="21391">MGRLGYSIPVSIEVGIKYYKQRSSTPGTLFISKAIYIVKKATGHSNAPGVWSTEQIIDVMHANDSFIYTQLWALGRVATPKFLTSQTPSLDYVSSLPKLLANRSATPRALTIHEIKEYVQDYARAAENAIKAGFDGVEILATNGYLIDQFLQDVSNERTDEYGGSIENCARFALEIVDAVVKAVGEGRTAIRLSP</sequence>